<dbReference type="RefSeq" id="WP_138323940.1">
    <property type="nucleotide sequence ID" value="NZ_VCDI01000001.1"/>
</dbReference>
<gene>
    <name evidence="6" type="ORF">FE263_00130</name>
</gene>
<feature type="signal peptide" evidence="4">
    <location>
        <begin position="1"/>
        <end position="21"/>
    </location>
</feature>
<sequence length="297" mass="31521">MNCKMRGVWAALAVLPGIAAAAPAPTPVEIVAAAPAGAWSTIPAGQLMLVDLGGASHRRVTIQLAPDFAPVHVANIRRLIAARAFEHTGVARVQDDYVVQWGDATRPPPAGLVAHPPAEYERTLRGLAVTPLPMPDAYAPAVGFALGWPVGIDRAAGSAWLAHCYGMVGVGRDMPPDTGSGAELYAVIGQAPRQLDRNIALVGRIIDGIDALDTLPRGSAALGFYAQASERTPILRVRLASELPPGERPQWQVMRTGTPAFSAYVQARANRRDPFYVRPAGGVDLCNVPLPVRRMNF</sequence>
<dbReference type="PROSITE" id="PS50072">
    <property type="entry name" value="CSA_PPIASE_2"/>
    <property type="match status" value="1"/>
</dbReference>
<dbReference type="InterPro" id="IPR002130">
    <property type="entry name" value="Cyclophilin-type_PPIase_dom"/>
</dbReference>
<dbReference type="EMBL" id="VCDI01000001">
    <property type="protein sequence ID" value="TLU73687.1"/>
    <property type="molecule type" value="Genomic_DNA"/>
</dbReference>
<proteinExistence type="predicted"/>
<dbReference type="EC" id="5.2.1.8" evidence="1"/>
<comment type="caution">
    <text evidence="6">The sequence shown here is derived from an EMBL/GenBank/DDBJ whole genome shotgun (WGS) entry which is preliminary data.</text>
</comment>
<organism evidence="6 7">
    <name type="scientific">Lichenicoccus roseus</name>
    <dbReference type="NCBI Taxonomy" id="2683649"/>
    <lineage>
        <taxon>Bacteria</taxon>
        <taxon>Pseudomonadati</taxon>
        <taxon>Pseudomonadota</taxon>
        <taxon>Alphaproteobacteria</taxon>
        <taxon>Acetobacterales</taxon>
        <taxon>Acetobacteraceae</taxon>
        <taxon>Lichenicoccus</taxon>
    </lineage>
</organism>
<dbReference type="AlphaFoldDB" id="A0A5R9JAY0"/>
<dbReference type="OrthoDB" id="9807797at2"/>
<feature type="chain" id="PRO_5024407457" description="peptidylprolyl isomerase" evidence="4">
    <location>
        <begin position="22"/>
        <end position="297"/>
    </location>
</feature>
<evidence type="ECO:0000256" key="4">
    <source>
        <dbReference type="SAM" id="SignalP"/>
    </source>
</evidence>
<evidence type="ECO:0000259" key="5">
    <source>
        <dbReference type="PROSITE" id="PS50072"/>
    </source>
</evidence>
<evidence type="ECO:0000256" key="2">
    <source>
        <dbReference type="ARBA" id="ARBA00023110"/>
    </source>
</evidence>
<dbReference type="PANTHER" id="PTHR43246">
    <property type="entry name" value="PEPTIDYL-PROLYL CIS-TRANS ISOMERASE CYP38, CHLOROPLASTIC"/>
    <property type="match status" value="1"/>
</dbReference>
<accession>A0A5R9JAY0</accession>
<name>A0A5R9JAY0_9PROT</name>
<dbReference type="Gene3D" id="2.40.100.10">
    <property type="entry name" value="Cyclophilin-like"/>
    <property type="match status" value="1"/>
</dbReference>
<evidence type="ECO:0000313" key="6">
    <source>
        <dbReference type="EMBL" id="TLU73687.1"/>
    </source>
</evidence>
<dbReference type="SUPFAM" id="SSF50891">
    <property type="entry name" value="Cyclophilin-like"/>
    <property type="match status" value="1"/>
</dbReference>
<keyword evidence="2" id="KW-0697">Rotamase</keyword>
<dbReference type="InterPro" id="IPR029000">
    <property type="entry name" value="Cyclophilin-like_dom_sf"/>
</dbReference>
<evidence type="ECO:0000256" key="1">
    <source>
        <dbReference type="ARBA" id="ARBA00013194"/>
    </source>
</evidence>
<evidence type="ECO:0000256" key="3">
    <source>
        <dbReference type="ARBA" id="ARBA00023235"/>
    </source>
</evidence>
<keyword evidence="4" id="KW-0732">Signal</keyword>
<dbReference type="InterPro" id="IPR044665">
    <property type="entry name" value="E_coli_cyclophilin_A-like"/>
</dbReference>
<protein>
    <recommendedName>
        <fullName evidence="1">peptidylprolyl isomerase</fullName>
        <ecNumber evidence="1">5.2.1.8</ecNumber>
    </recommendedName>
</protein>
<keyword evidence="7" id="KW-1185">Reference proteome</keyword>
<dbReference type="Pfam" id="PF00160">
    <property type="entry name" value="Pro_isomerase"/>
    <property type="match status" value="1"/>
</dbReference>
<keyword evidence="3 6" id="KW-0413">Isomerase</keyword>
<dbReference type="GO" id="GO:0003755">
    <property type="term" value="F:peptidyl-prolyl cis-trans isomerase activity"/>
    <property type="evidence" value="ECO:0007669"/>
    <property type="project" value="UniProtKB-KW"/>
</dbReference>
<feature type="domain" description="PPIase cyclophilin-type" evidence="5">
    <location>
        <begin position="47"/>
        <end position="241"/>
    </location>
</feature>
<reference evidence="6 7" key="1">
    <citation type="submission" date="2019-05" db="EMBL/GenBank/DDBJ databases">
        <authorList>
            <person name="Pankratov T."/>
            <person name="Grouzdev D."/>
        </authorList>
    </citation>
    <scope>NUCLEOTIDE SEQUENCE [LARGE SCALE GENOMIC DNA]</scope>
    <source>
        <strain evidence="6 7">KEBCLARHB70R</strain>
    </source>
</reference>
<evidence type="ECO:0000313" key="7">
    <source>
        <dbReference type="Proteomes" id="UP000305654"/>
    </source>
</evidence>
<dbReference type="Proteomes" id="UP000305654">
    <property type="component" value="Unassembled WGS sequence"/>
</dbReference>